<evidence type="ECO:0000256" key="1">
    <source>
        <dbReference type="SAM" id="Phobius"/>
    </source>
</evidence>
<evidence type="ECO:0000313" key="3">
    <source>
        <dbReference type="Proteomes" id="UP000436088"/>
    </source>
</evidence>
<feature type="transmembrane region" description="Helical" evidence="1">
    <location>
        <begin position="199"/>
        <end position="219"/>
    </location>
</feature>
<dbReference type="Proteomes" id="UP000436088">
    <property type="component" value="Unassembled WGS sequence"/>
</dbReference>
<keyword evidence="1" id="KW-1133">Transmembrane helix</keyword>
<keyword evidence="1" id="KW-0812">Transmembrane</keyword>
<accession>A0A6A2ZN57</accession>
<dbReference type="OrthoDB" id="1095660at2759"/>
<keyword evidence="1" id="KW-0472">Membrane</keyword>
<dbReference type="PANTHER" id="PTHR36714">
    <property type="entry name" value="T23E23.1"/>
    <property type="match status" value="1"/>
</dbReference>
<dbReference type="AlphaFoldDB" id="A0A6A2ZN57"/>
<feature type="transmembrane region" description="Helical" evidence="1">
    <location>
        <begin position="162"/>
        <end position="179"/>
    </location>
</feature>
<protein>
    <submittedName>
        <fullName evidence="2">Uncharacterized protein</fullName>
    </submittedName>
</protein>
<proteinExistence type="predicted"/>
<dbReference type="PANTHER" id="PTHR36714:SF7">
    <property type="entry name" value="TRANSMEMBRANE PROTEIN"/>
    <property type="match status" value="1"/>
</dbReference>
<keyword evidence="3" id="KW-1185">Reference proteome</keyword>
<dbReference type="EMBL" id="VEPZ02001131">
    <property type="protein sequence ID" value="KAE8692602.1"/>
    <property type="molecule type" value="Genomic_DNA"/>
</dbReference>
<feature type="transmembrane region" description="Helical" evidence="1">
    <location>
        <begin position="136"/>
        <end position="155"/>
    </location>
</feature>
<feature type="transmembrane region" description="Helical" evidence="1">
    <location>
        <begin position="110"/>
        <end position="130"/>
    </location>
</feature>
<comment type="caution">
    <text evidence="2">The sequence shown here is derived from an EMBL/GenBank/DDBJ whole genome shotgun (WGS) entry which is preliminary data.</text>
</comment>
<organism evidence="2 3">
    <name type="scientific">Hibiscus syriacus</name>
    <name type="common">Rose of Sharon</name>
    <dbReference type="NCBI Taxonomy" id="106335"/>
    <lineage>
        <taxon>Eukaryota</taxon>
        <taxon>Viridiplantae</taxon>
        <taxon>Streptophyta</taxon>
        <taxon>Embryophyta</taxon>
        <taxon>Tracheophyta</taxon>
        <taxon>Spermatophyta</taxon>
        <taxon>Magnoliopsida</taxon>
        <taxon>eudicotyledons</taxon>
        <taxon>Gunneridae</taxon>
        <taxon>Pentapetalae</taxon>
        <taxon>rosids</taxon>
        <taxon>malvids</taxon>
        <taxon>Malvales</taxon>
        <taxon>Malvaceae</taxon>
        <taxon>Malvoideae</taxon>
        <taxon>Hibiscus</taxon>
    </lineage>
</organism>
<evidence type="ECO:0000313" key="2">
    <source>
        <dbReference type="EMBL" id="KAE8692602.1"/>
    </source>
</evidence>
<sequence>MIAFCFLASIPLFCSLVFHELMLRQALVVVSDILREPDVETMANGFFYKLVPLALYRLLLLHLPELCVSVVTVELASRTYTKGKPITMAEMVQLLVDQERCRGIIVTSTYVHFLSTGFMLVSTWLVTSYYTIVMSFFYNAFTAAFLRMLSVALLVKFLEWMAVWNVGIVVSVLEGIHGANARGRSVDLCRGSERRGFGLMLVCFVWGICSRFVCFYGGGHEKRWRMFAGVSLICMGKVMKWMVCVIYYCQCKEATLERVDDEENCSSTDGSIFRVGK</sequence>
<name>A0A6A2ZN57_HIBSY</name>
<reference evidence="2" key="1">
    <citation type="submission" date="2019-09" db="EMBL/GenBank/DDBJ databases">
        <title>Draft genome information of white flower Hibiscus syriacus.</title>
        <authorList>
            <person name="Kim Y.-M."/>
        </authorList>
    </citation>
    <scope>NUCLEOTIDE SEQUENCE [LARGE SCALE GENOMIC DNA]</scope>
    <source>
        <strain evidence="2">YM2019G1</strain>
    </source>
</reference>
<feature type="transmembrane region" description="Helical" evidence="1">
    <location>
        <begin position="226"/>
        <end position="248"/>
    </location>
</feature>
<gene>
    <name evidence="2" type="ORF">F3Y22_tig00110831pilonHSYRG00136</name>
</gene>